<dbReference type="PANTHER" id="PTHR43853:SF21">
    <property type="entry name" value="STEROID 3-KETOACYL-COA THIOLASE"/>
    <property type="match status" value="1"/>
</dbReference>
<evidence type="ECO:0000259" key="7">
    <source>
        <dbReference type="Pfam" id="PF00108"/>
    </source>
</evidence>
<keyword evidence="4 6" id="KW-0012">Acyltransferase</keyword>
<dbReference type="GO" id="GO:0003988">
    <property type="term" value="F:acetyl-CoA C-acyltransferase activity"/>
    <property type="evidence" value="ECO:0007669"/>
    <property type="project" value="TreeGrafter"/>
</dbReference>
<dbReference type="InterPro" id="IPR020616">
    <property type="entry name" value="Thiolase_N"/>
</dbReference>
<dbReference type="PROSITE" id="PS00737">
    <property type="entry name" value="THIOLASE_2"/>
    <property type="match status" value="1"/>
</dbReference>
<dbReference type="AlphaFoldDB" id="A0A4P7CYI8"/>
<dbReference type="SUPFAM" id="SSF53901">
    <property type="entry name" value="Thiolase-like"/>
    <property type="match status" value="2"/>
</dbReference>
<dbReference type="KEGG" id="ppai:E1956_29680"/>
<dbReference type="InterPro" id="IPR050215">
    <property type="entry name" value="Thiolase-like_sf_Thiolase"/>
</dbReference>
<feature type="active site" description="Acyl-thioester intermediate" evidence="5">
    <location>
        <position position="113"/>
    </location>
</feature>
<dbReference type="Gene3D" id="3.40.47.10">
    <property type="match status" value="1"/>
</dbReference>
<dbReference type="EMBL" id="CP038150">
    <property type="protein sequence ID" value="QBR01371.1"/>
    <property type="molecule type" value="Genomic_DNA"/>
</dbReference>
<dbReference type="InterPro" id="IPR002155">
    <property type="entry name" value="Thiolase"/>
</dbReference>
<keyword evidence="10" id="KW-1185">Reference proteome</keyword>
<evidence type="ECO:0000256" key="5">
    <source>
        <dbReference type="PIRSR" id="PIRSR000429-1"/>
    </source>
</evidence>
<protein>
    <submittedName>
        <fullName evidence="9">Thiolase family protein</fullName>
    </submittedName>
</protein>
<evidence type="ECO:0000256" key="3">
    <source>
        <dbReference type="ARBA" id="ARBA00022679"/>
    </source>
</evidence>
<comment type="pathway">
    <text evidence="1">Lipid metabolism.</text>
</comment>
<dbReference type="GO" id="GO:0010124">
    <property type="term" value="P:phenylacetate catabolic process"/>
    <property type="evidence" value="ECO:0007669"/>
    <property type="project" value="TreeGrafter"/>
</dbReference>
<feature type="domain" description="Thiolase C-terminal" evidence="8">
    <location>
        <begin position="279"/>
        <end position="399"/>
    </location>
</feature>
<dbReference type="PANTHER" id="PTHR43853">
    <property type="entry name" value="3-KETOACYL-COA THIOLASE, PEROXISOMAL"/>
    <property type="match status" value="1"/>
</dbReference>
<evidence type="ECO:0000256" key="6">
    <source>
        <dbReference type="RuleBase" id="RU003557"/>
    </source>
</evidence>
<dbReference type="NCBIfam" id="TIGR01930">
    <property type="entry name" value="AcCoA-C-Actrans"/>
    <property type="match status" value="1"/>
</dbReference>
<dbReference type="InterPro" id="IPR016039">
    <property type="entry name" value="Thiolase-like"/>
</dbReference>
<evidence type="ECO:0000313" key="9">
    <source>
        <dbReference type="EMBL" id="QBR01371.1"/>
    </source>
</evidence>
<organism evidence="9 10">
    <name type="scientific">Paraburkholderia pallida</name>
    <dbReference type="NCBI Taxonomy" id="2547399"/>
    <lineage>
        <taxon>Bacteria</taxon>
        <taxon>Pseudomonadati</taxon>
        <taxon>Pseudomonadota</taxon>
        <taxon>Betaproteobacteria</taxon>
        <taxon>Burkholderiales</taxon>
        <taxon>Burkholderiaceae</taxon>
        <taxon>Paraburkholderia</taxon>
    </lineage>
</organism>
<dbReference type="InterPro" id="IPR020617">
    <property type="entry name" value="Thiolase_C"/>
</dbReference>
<comment type="similarity">
    <text evidence="2 6">Belongs to the thiolase-like superfamily. Thiolase family.</text>
</comment>
<dbReference type="InterPro" id="IPR020613">
    <property type="entry name" value="Thiolase_CS"/>
</dbReference>
<dbReference type="Proteomes" id="UP000295727">
    <property type="component" value="Chromosome 3"/>
</dbReference>
<evidence type="ECO:0000256" key="4">
    <source>
        <dbReference type="ARBA" id="ARBA00023315"/>
    </source>
</evidence>
<dbReference type="Pfam" id="PF00108">
    <property type="entry name" value="Thiolase_N"/>
    <property type="match status" value="1"/>
</dbReference>
<keyword evidence="3 6" id="KW-0808">Transferase</keyword>
<evidence type="ECO:0000259" key="8">
    <source>
        <dbReference type="Pfam" id="PF02803"/>
    </source>
</evidence>
<dbReference type="Pfam" id="PF02803">
    <property type="entry name" value="Thiolase_C"/>
    <property type="match status" value="1"/>
</dbReference>
<dbReference type="GO" id="GO:0005737">
    <property type="term" value="C:cytoplasm"/>
    <property type="evidence" value="ECO:0007669"/>
    <property type="project" value="UniProtKB-ARBA"/>
</dbReference>
<dbReference type="OrthoDB" id="8951704at2"/>
<feature type="active site" description="Proton acceptor" evidence="5">
    <location>
        <position position="387"/>
    </location>
</feature>
<dbReference type="CDD" id="cd00751">
    <property type="entry name" value="thiolase"/>
    <property type="match status" value="1"/>
</dbReference>
<evidence type="ECO:0000313" key="10">
    <source>
        <dbReference type="Proteomes" id="UP000295727"/>
    </source>
</evidence>
<dbReference type="GO" id="GO:0006635">
    <property type="term" value="P:fatty acid beta-oxidation"/>
    <property type="evidence" value="ECO:0007669"/>
    <property type="project" value="TreeGrafter"/>
</dbReference>
<evidence type="ECO:0000256" key="2">
    <source>
        <dbReference type="ARBA" id="ARBA00010982"/>
    </source>
</evidence>
<dbReference type="PIRSF" id="PIRSF000429">
    <property type="entry name" value="Ac-CoA_Ac_transf"/>
    <property type="match status" value="1"/>
</dbReference>
<feature type="domain" description="Thiolase N-terminal" evidence="7">
    <location>
        <begin position="27"/>
        <end position="270"/>
    </location>
</feature>
<evidence type="ECO:0000256" key="1">
    <source>
        <dbReference type="ARBA" id="ARBA00005189"/>
    </source>
</evidence>
<dbReference type="InterPro" id="IPR020615">
    <property type="entry name" value="Thiolase_acyl_enz_int_AS"/>
</dbReference>
<sequence length="401" mass="41590">MVWRNTRSEGRKRGTSRKYQEITLSDIVVAAYARSPFHFARKGALIDVRPDDLAAQVVSALLSRTGLEPAMIEDIVVGCSYPEAEQGLNIARIIGFLAGFGDTVPGVTINRFCGSSMSSVHYAAGQIALGLGEAFICAGVESMTRVPQGGFNRSPNPRLQETFPQAYVSMGITAENVAKAFGVDRAAQEALAVVSHAKAAAAREDGRLDAEIVPIQTPHGLVSQDGCIRPGTNLEALRSLKPAFSEDGSVTAGTSSPLTDGASAILLCSAEFASRNGLRPLAKYRSAAVASCQPELMGIGPIPATRKALARAGIVAKDLDVVEINEAFASQAIASVRELGLDPERTNVDGGALAIGHPLGATGARLVGKAAALLARGDGQFALATQCIGGGQGIATILEAV</sequence>
<dbReference type="PROSITE" id="PS00098">
    <property type="entry name" value="THIOLASE_1"/>
    <property type="match status" value="1"/>
</dbReference>
<dbReference type="FunFam" id="3.40.47.10:FF:000010">
    <property type="entry name" value="Acetyl-CoA acetyltransferase (Thiolase)"/>
    <property type="match status" value="1"/>
</dbReference>
<name>A0A4P7CYI8_9BURK</name>
<accession>A0A4P7CYI8</accession>
<gene>
    <name evidence="9" type="ORF">E1956_29680</name>
</gene>
<proteinExistence type="inferred from homology"/>
<feature type="active site" description="Proton acceptor" evidence="5">
    <location>
        <position position="357"/>
    </location>
</feature>
<reference evidence="9 10" key="1">
    <citation type="submission" date="2019-03" db="EMBL/GenBank/DDBJ databases">
        <title>Paraburkholderia sp. 7MH5, isolated from subtropical forest soil.</title>
        <authorList>
            <person name="Gao Z.-H."/>
            <person name="Qiu L.-H."/>
        </authorList>
    </citation>
    <scope>NUCLEOTIDE SEQUENCE [LARGE SCALE GENOMIC DNA]</scope>
    <source>
        <strain evidence="9 10">7MH5</strain>
    </source>
</reference>